<dbReference type="InterPro" id="IPR011009">
    <property type="entry name" value="Kinase-like_dom_sf"/>
</dbReference>
<dbReference type="GO" id="GO:0016740">
    <property type="term" value="F:transferase activity"/>
    <property type="evidence" value="ECO:0007669"/>
    <property type="project" value="UniProtKB-KW"/>
</dbReference>
<dbReference type="RefSeq" id="WP_213165418.1">
    <property type="nucleotide sequence ID" value="NZ_CP058559.1"/>
</dbReference>
<accession>A0A7G9W8P2</accession>
<dbReference type="Proteomes" id="UP000516160">
    <property type="component" value="Chromosome"/>
</dbReference>
<dbReference type="Pfam" id="PF01636">
    <property type="entry name" value="APH"/>
    <property type="match status" value="1"/>
</dbReference>
<dbReference type="PANTHER" id="PTHR41283:SF1">
    <property type="entry name" value="AMINOGLYCOSIDE PHOSPHOTRANSFERASE DOMAIN-CONTAINING PROTEIN"/>
    <property type="match status" value="1"/>
</dbReference>
<dbReference type="InterPro" id="IPR002575">
    <property type="entry name" value="Aminoglycoside_PTrfase"/>
</dbReference>
<evidence type="ECO:0000313" key="3">
    <source>
        <dbReference type="Proteomes" id="UP000516160"/>
    </source>
</evidence>
<dbReference type="PANTHER" id="PTHR41283">
    <property type="entry name" value="AMINOGLYCOSIDE PHOSPHOTRANSFERASE"/>
    <property type="match status" value="1"/>
</dbReference>
<dbReference type="EMBL" id="CP058559">
    <property type="protein sequence ID" value="QNO15054.1"/>
    <property type="molecule type" value="Genomic_DNA"/>
</dbReference>
<feature type="domain" description="Aminoglycoside phosphotransferase" evidence="1">
    <location>
        <begin position="22"/>
        <end position="242"/>
    </location>
</feature>
<evidence type="ECO:0000259" key="1">
    <source>
        <dbReference type="Pfam" id="PF01636"/>
    </source>
</evidence>
<dbReference type="SUPFAM" id="SSF56112">
    <property type="entry name" value="Protein kinase-like (PK-like)"/>
    <property type="match status" value="1"/>
</dbReference>
<dbReference type="KEGG" id="acae:HYG86_09890"/>
<keyword evidence="2" id="KW-0808">Transferase</keyword>
<protein>
    <submittedName>
        <fullName evidence="2">Aminoglycoside phosphotransferase family protein</fullName>
    </submittedName>
</protein>
<evidence type="ECO:0000313" key="2">
    <source>
        <dbReference type="EMBL" id="QNO15054.1"/>
    </source>
</evidence>
<sequence length="307" mass="36063">MTTTEIINKLKEEKNYLNNSTVNELDKGWSNDKKYIFTSDSGRYLLTIFELKHYDNKLYQFDILKKMITLGVPVQEPVEIFSDSTFGYMVVSYIDGLDAEESLKSMSEEGQYNIGIQAGRKLKLMHQLKASDQLDSWYNRKKHKHAKYLETYKQLGIKLRNEQKIVNFINGNIELMMDRPNIFQHDDFHVGNIILDNKKIAGVIDFDLMDWGDPIHDFVKLGTVSRKTSIPFCIGQIHGYFGNTEPDEFFWKLYSLYHCMAAISTIVWVQRFHPSRVDEAMQGVNEMMEDHNYFDDIKPKWYKNIDM</sequence>
<name>A0A7G9W8P2_ALKCA</name>
<organism evidence="2 3">
    <name type="scientific">Alkalicella caledoniensis</name>
    <dbReference type="NCBI Taxonomy" id="2731377"/>
    <lineage>
        <taxon>Bacteria</taxon>
        <taxon>Bacillati</taxon>
        <taxon>Bacillota</taxon>
        <taxon>Clostridia</taxon>
        <taxon>Eubacteriales</taxon>
        <taxon>Proteinivoracaceae</taxon>
        <taxon>Alkalicella</taxon>
    </lineage>
</organism>
<proteinExistence type="predicted"/>
<reference evidence="2 3" key="1">
    <citation type="submission" date="2020-07" db="EMBL/GenBank/DDBJ databases">
        <title>Alkalicella. sp. LB2 genome.</title>
        <authorList>
            <person name="Postec A."/>
            <person name="Quemeneur M."/>
        </authorList>
    </citation>
    <scope>NUCLEOTIDE SEQUENCE [LARGE SCALE GENOMIC DNA]</scope>
    <source>
        <strain evidence="2 3">LB2</strain>
    </source>
</reference>
<keyword evidence="3" id="KW-1185">Reference proteome</keyword>
<dbReference type="AlphaFoldDB" id="A0A7G9W8P2"/>
<gene>
    <name evidence="2" type="ORF">HYG86_09890</name>
</gene>
<dbReference type="Gene3D" id="3.90.1200.10">
    <property type="match status" value="1"/>
</dbReference>